<evidence type="ECO:0000313" key="2">
    <source>
        <dbReference type="EMBL" id="OTG15336.1"/>
    </source>
</evidence>
<evidence type="ECO:0000313" key="3">
    <source>
        <dbReference type="Proteomes" id="UP000215914"/>
    </source>
</evidence>
<dbReference type="EMBL" id="CM007898">
    <property type="protein sequence ID" value="OTG15336.1"/>
    <property type="molecule type" value="Genomic_DNA"/>
</dbReference>
<protein>
    <submittedName>
        <fullName evidence="2">Uncharacterized protein</fullName>
    </submittedName>
</protein>
<organism evidence="2 3">
    <name type="scientific">Helianthus annuus</name>
    <name type="common">Common sunflower</name>
    <dbReference type="NCBI Taxonomy" id="4232"/>
    <lineage>
        <taxon>Eukaryota</taxon>
        <taxon>Viridiplantae</taxon>
        <taxon>Streptophyta</taxon>
        <taxon>Embryophyta</taxon>
        <taxon>Tracheophyta</taxon>
        <taxon>Spermatophyta</taxon>
        <taxon>Magnoliopsida</taxon>
        <taxon>eudicotyledons</taxon>
        <taxon>Gunneridae</taxon>
        <taxon>Pentapetalae</taxon>
        <taxon>asterids</taxon>
        <taxon>campanulids</taxon>
        <taxon>Asterales</taxon>
        <taxon>Asteraceae</taxon>
        <taxon>Asteroideae</taxon>
        <taxon>Heliantheae alliance</taxon>
        <taxon>Heliantheae</taxon>
        <taxon>Helianthus</taxon>
    </lineage>
</organism>
<keyword evidence="3" id="KW-1185">Reference proteome</keyword>
<evidence type="ECO:0000313" key="1">
    <source>
        <dbReference type="EMBL" id="KAF5799542.1"/>
    </source>
</evidence>
<dbReference type="Gramene" id="mRNA:HanXRQr2_Chr07g0305681">
    <property type="protein sequence ID" value="CDS:HanXRQr2_Chr07g0305681.1"/>
    <property type="gene ID" value="HanXRQr2_Chr07g0305681"/>
</dbReference>
<reference evidence="1 3" key="1">
    <citation type="journal article" date="2017" name="Nature">
        <title>The sunflower genome provides insights into oil metabolism, flowering and Asterid evolution.</title>
        <authorList>
            <person name="Badouin H."/>
            <person name="Gouzy J."/>
            <person name="Grassa C.J."/>
            <person name="Murat F."/>
            <person name="Staton S.E."/>
            <person name="Cottret L."/>
            <person name="Lelandais-Briere C."/>
            <person name="Owens G.L."/>
            <person name="Carrere S."/>
            <person name="Mayjonade B."/>
            <person name="Legrand L."/>
            <person name="Gill N."/>
            <person name="Kane N.C."/>
            <person name="Bowers J.E."/>
            <person name="Hubner S."/>
            <person name="Bellec A."/>
            <person name="Berard A."/>
            <person name="Berges H."/>
            <person name="Blanchet N."/>
            <person name="Boniface M.C."/>
            <person name="Brunel D."/>
            <person name="Catrice O."/>
            <person name="Chaidir N."/>
            <person name="Claudel C."/>
            <person name="Donnadieu C."/>
            <person name="Faraut T."/>
            <person name="Fievet G."/>
            <person name="Helmstetter N."/>
            <person name="King M."/>
            <person name="Knapp S.J."/>
            <person name="Lai Z."/>
            <person name="Le Paslier M.C."/>
            <person name="Lippi Y."/>
            <person name="Lorenzon L."/>
            <person name="Mandel J.R."/>
            <person name="Marage G."/>
            <person name="Marchand G."/>
            <person name="Marquand E."/>
            <person name="Bret-Mestries E."/>
            <person name="Morien E."/>
            <person name="Nambeesan S."/>
            <person name="Nguyen T."/>
            <person name="Pegot-Espagnet P."/>
            <person name="Pouilly N."/>
            <person name="Raftis F."/>
            <person name="Sallet E."/>
            <person name="Schiex T."/>
            <person name="Thomas J."/>
            <person name="Vandecasteele C."/>
            <person name="Vares D."/>
            <person name="Vear F."/>
            <person name="Vautrin S."/>
            <person name="Crespi M."/>
            <person name="Mangin B."/>
            <person name="Burke J.M."/>
            <person name="Salse J."/>
            <person name="Munos S."/>
            <person name="Vincourt P."/>
            <person name="Rieseberg L.H."/>
            <person name="Langlade N.B."/>
        </authorList>
    </citation>
    <scope>NUCLEOTIDE SEQUENCE [LARGE SCALE GENOMIC DNA]</scope>
    <source>
        <strain evidence="3">cv. SF193</strain>
        <tissue evidence="1">Leaves</tissue>
    </source>
</reference>
<name>A0A251TXP2_HELAN</name>
<accession>A0A251TXP2</accession>
<dbReference type="AlphaFoldDB" id="A0A251TXP2"/>
<reference evidence="2" key="2">
    <citation type="submission" date="2017-02" db="EMBL/GenBank/DDBJ databases">
        <title>Sunflower complete genome.</title>
        <authorList>
            <person name="Langlade N."/>
            <person name="Munos S."/>
        </authorList>
    </citation>
    <scope>NUCLEOTIDE SEQUENCE [LARGE SCALE GENOMIC DNA]</scope>
    <source>
        <tissue evidence="2">Leaves</tissue>
    </source>
</reference>
<sequence length="53" mass="6161">MCRTLHHLFFFSKTPHHLFFLPQTLSNLSVNTQQSFLRLPKSKIVRVCSASTD</sequence>
<dbReference type="Proteomes" id="UP000215914">
    <property type="component" value="Chromosome 9"/>
</dbReference>
<dbReference type="EMBL" id="MNCJ02000322">
    <property type="protein sequence ID" value="KAF5799542.1"/>
    <property type="molecule type" value="Genomic_DNA"/>
</dbReference>
<reference evidence="1" key="3">
    <citation type="submission" date="2020-06" db="EMBL/GenBank/DDBJ databases">
        <title>Helianthus annuus Genome sequencing and assembly Release 2.</title>
        <authorList>
            <person name="Gouzy J."/>
            <person name="Langlade N."/>
            <person name="Munos S."/>
        </authorList>
    </citation>
    <scope>NUCLEOTIDE SEQUENCE</scope>
    <source>
        <tissue evidence="1">Leaves</tissue>
    </source>
</reference>
<proteinExistence type="predicted"/>
<dbReference type="InParanoid" id="A0A251TXP2"/>
<gene>
    <name evidence="2" type="ORF">HannXRQ_Chr09g0259291</name>
    <name evidence="1" type="ORF">HanXRQr2_Chr07g0305681</name>
</gene>